<dbReference type="PROSITE" id="PS50932">
    <property type="entry name" value="HTH_LACI_2"/>
    <property type="match status" value="1"/>
</dbReference>
<keyword evidence="3" id="KW-0804">Transcription</keyword>
<feature type="domain" description="HTH lacI-type" evidence="4">
    <location>
        <begin position="2"/>
        <end position="56"/>
    </location>
</feature>
<evidence type="ECO:0000313" key="5">
    <source>
        <dbReference type="EMBL" id="MEG3613935.1"/>
    </source>
</evidence>
<name>A0ABU7Z372_9MICO</name>
<dbReference type="Gene3D" id="3.40.50.2300">
    <property type="match status" value="2"/>
</dbReference>
<dbReference type="InterPro" id="IPR046335">
    <property type="entry name" value="LacI/GalR-like_sensor"/>
</dbReference>
<evidence type="ECO:0000256" key="2">
    <source>
        <dbReference type="ARBA" id="ARBA00023125"/>
    </source>
</evidence>
<protein>
    <submittedName>
        <fullName evidence="5">LacI family DNA-binding transcriptional regulator</fullName>
    </submittedName>
</protein>
<dbReference type="InterPro" id="IPR010982">
    <property type="entry name" value="Lambda_DNA-bd_dom_sf"/>
</dbReference>
<dbReference type="PANTHER" id="PTHR30146">
    <property type="entry name" value="LACI-RELATED TRANSCRIPTIONAL REPRESSOR"/>
    <property type="match status" value="1"/>
</dbReference>
<dbReference type="PRINTS" id="PR00036">
    <property type="entry name" value="HTHLACI"/>
</dbReference>
<evidence type="ECO:0000256" key="3">
    <source>
        <dbReference type="ARBA" id="ARBA00023163"/>
    </source>
</evidence>
<organism evidence="5 6">
    <name type="scientific">Isoptericola haloaureus</name>
    <dbReference type="NCBI Taxonomy" id="1542902"/>
    <lineage>
        <taxon>Bacteria</taxon>
        <taxon>Bacillati</taxon>
        <taxon>Actinomycetota</taxon>
        <taxon>Actinomycetes</taxon>
        <taxon>Micrococcales</taxon>
        <taxon>Promicromonosporaceae</taxon>
        <taxon>Isoptericola</taxon>
    </lineage>
</organism>
<dbReference type="SUPFAM" id="SSF47413">
    <property type="entry name" value="lambda repressor-like DNA-binding domains"/>
    <property type="match status" value="1"/>
</dbReference>
<keyword evidence="2 5" id="KW-0238">DNA-binding</keyword>
<comment type="caution">
    <text evidence="5">The sequence shown here is derived from an EMBL/GenBank/DDBJ whole genome shotgun (WGS) entry which is preliminary data.</text>
</comment>
<gene>
    <name evidence="5" type="ORF">V5O49_02230</name>
</gene>
<dbReference type="SUPFAM" id="SSF53822">
    <property type="entry name" value="Periplasmic binding protein-like I"/>
    <property type="match status" value="1"/>
</dbReference>
<keyword evidence="1" id="KW-0805">Transcription regulation</keyword>
<sequence length="340" mass="36465">MPTMSDVARAAGVSVMTVSNVLNGKPRVGAETRLRVLEVVDELGYEINLSARRLRSGRTGAIGLVVPRFDHPYFGDLAARLSSALASTGRHLAVEQSDASKEGELAALSLARLQTYDGVILSVVGLGYADIDRIRPSFPVVLLGEQHMPPRFDQIHIDNITGARLATEHLLDRGARRIVMVGGGDEGHASMVTLRTRGWELAQQERGVPVDDAAVLPLDRFEMSSARIAVRALLARDPSIDAFFAITDQVAMGVLAGIHDAGLRVPDDVQVVGFDNLALGEFTMPGLTTIDPSNAWIVENAVAALDRRIADRDSAPQHLVSPVHLVERGTSRASRAAPSP</sequence>
<evidence type="ECO:0000259" key="4">
    <source>
        <dbReference type="PROSITE" id="PS50932"/>
    </source>
</evidence>
<reference evidence="5" key="1">
    <citation type="journal article" date="2024" name="Antonie Van Leeuwenhoek">
        <title>Isoptericola haloaureus sp. nov., a dimorphic actinobacterium isolated from mangrove sediments of southeast India, implicating biosaline agricultural significance through nitrogen fixation and salt tolerance genes.</title>
        <authorList>
            <person name="Prathaban M."/>
            <person name="Prathiviraj R."/>
            <person name="Ravichandran M."/>
            <person name="Natarajan S.D."/>
            <person name="Sobanaa M."/>
            <person name="Hari Krishna Kumar S."/>
            <person name="Chandrasekar V."/>
            <person name="Selvin J."/>
        </authorList>
    </citation>
    <scope>NUCLEOTIDE SEQUENCE</scope>
    <source>
        <strain evidence="5">MP1014</strain>
    </source>
</reference>
<dbReference type="CDD" id="cd01392">
    <property type="entry name" value="HTH_LacI"/>
    <property type="match status" value="1"/>
</dbReference>
<dbReference type="CDD" id="cd06267">
    <property type="entry name" value="PBP1_LacI_sugar_binding-like"/>
    <property type="match status" value="1"/>
</dbReference>
<keyword evidence="6" id="KW-1185">Reference proteome</keyword>
<dbReference type="EMBL" id="JBAGLP010000105">
    <property type="protein sequence ID" value="MEG3613935.1"/>
    <property type="molecule type" value="Genomic_DNA"/>
</dbReference>
<reference evidence="5" key="2">
    <citation type="submission" date="2024-02" db="EMBL/GenBank/DDBJ databases">
        <authorList>
            <person name="Prathaban M."/>
            <person name="Mythili R."/>
            <person name="Sharmila Devi N."/>
            <person name="Sobanaa M."/>
            <person name="Prathiviraj R."/>
            <person name="Selvin J."/>
        </authorList>
    </citation>
    <scope>NUCLEOTIDE SEQUENCE</scope>
    <source>
        <strain evidence="5">MP1014</strain>
    </source>
</reference>
<dbReference type="InterPro" id="IPR028082">
    <property type="entry name" value="Peripla_BP_I"/>
</dbReference>
<evidence type="ECO:0000256" key="1">
    <source>
        <dbReference type="ARBA" id="ARBA00023015"/>
    </source>
</evidence>
<proteinExistence type="predicted"/>
<dbReference type="PROSITE" id="PS00356">
    <property type="entry name" value="HTH_LACI_1"/>
    <property type="match status" value="1"/>
</dbReference>
<dbReference type="InterPro" id="IPR000843">
    <property type="entry name" value="HTH_LacI"/>
</dbReference>
<dbReference type="SMART" id="SM00354">
    <property type="entry name" value="HTH_LACI"/>
    <property type="match status" value="1"/>
</dbReference>
<dbReference type="PANTHER" id="PTHR30146:SF109">
    <property type="entry name" value="HTH-TYPE TRANSCRIPTIONAL REGULATOR GALS"/>
    <property type="match status" value="1"/>
</dbReference>
<dbReference type="Gene3D" id="1.10.260.40">
    <property type="entry name" value="lambda repressor-like DNA-binding domains"/>
    <property type="match status" value="1"/>
</dbReference>
<accession>A0ABU7Z372</accession>
<dbReference type="GO" id="GO:0003677">
    <property type="term" value="F:DNA binding"/>
    <property type="evidence" value="ECO:0007669"/>
    <property type="project" value="UniProtKB-KW"/>
</dbReference>
<dbReference type="RefSeq" id="WP_332900800.1">
    <property type="nucleotide sequence ID" value="NZ_JBAGLP010000105.1"/>
</dbReference>
<dbReference type="Pfam" id="PF13377">
    <property type="entry name" value="Peripla_BP_3"/>
    <property type="match status" value="1"/>
</dbReference>
<dbReference type="Proteomes" id="UP001310387">
    <property type="component" value="Unassembled WGS sequence"/>
</dbReference>
<evidence type="ECO:0000313" key="6">
    <source>
        <dbReference type="Proteomes" id="UP001310387"/>
    </source>
</evidence>
<dbReference type="Pfam" id="PF00356">
    <property type="entry name" value="LacI"/>
    <property type="match status" value="1"/>
</dbReference>